<keyword evidence="10 11" id="KW-0998">Cell outer membrane</keyword>
<dbReference type="Pfam" id="PF00593">
    <property type="entry name" value="TonB_dep_Rec_b-barrel"/>
    <property type="match status" value="1"/>
</dbReference>
<protein>
    <recommendedName>
        <fullName evidence="18">TonB-dependent receptor</fullName>
    </recommendedName>
</protein>
<reference evidence="16 17" key="1">
    <citation type="submission" date="2019-07" db="EMBL/GenBank/DDBJ databases">
        <title>Whole genome shotgun sequence of Acetobacter tropicalis NBRC 16470.</title>
        <authorList>
            <person name="Hosoyama A."/>
            <person name="Uohara A."/>
            <person name="Ohji S."/>
            <person name="Ichikawa N."/>
        </authorList>
    </citation>
    <scope>NUCLEOTIDE SEQUENCE [LARGE SCALE GENOMIC DNA]</scope>
    <source>
        <strain evidence="16 17">NBRC 16470</strain>
    </source>
</reference>
<evidence type="ECO:0000256" key="9">
    <source>
        <dbReference type="ARBA" id="ARBA00023136"/>
    </source>
</evidence>
<dbReference type="PROSITE" id="PS52016">
    <property type="entry name" value="TONB_DEPENDENT_REC_3"/>
    <property type="match status" value="1"/>
</dbReference>
<dbReference type="InterPro" id="IPR036942">
    <property type="entry name" value="Beta-barrel_TonB_sf"/>
</dbReference>
<evidence type="ECO:0000256" key="8">
    <source>
        <dbReference type="ARBA" id="ARBA00023077"/>
    </source>
</evidence>
<evidence type="ECO:0000256" key="2">
    <source>
        <dbReference type="ARBA" id="ARBA00022448"/>
    </source>
</evidence>
<organism evidence="16 17">
    <name type="scientific">Acetobacter tropicalis</name>
    <dbReference type="NCBI Taxonomy" id="104102"/>
    <lineage>
        <taxon>Bacteria</taxon>
        <taxon>Pseudomonadati</taxon>
        <taxon>Pseudomonadota</taxon>
        <taxon>Alphaproteobacteria</taxon>
        <taxon>Acetobacterales</taxon>
        <taxon>Acetobacteraceae</taxon>
        <taxon>Acetobacter</taxon>
    </lineage>
</organism>
<keyword evidence="3 11" id="KW-1134">Transmembrane beta strand</keyword>
<dbReference type="EMBL" id="BJVR01000061">
    <property type="protein sequence ID" value="GEL51742.1"/>
    <property type="molecule type" value="Genomic_DNA"/>
</dbReference>
<keyword evidence="4" id="KW-0410">Iron transport</keyword>
<feature type="chain" id="PRO_5022208065" description="TonB-dependent receptor" evidence="13">
    <location>
        <begin position="18"/>
        <end position="766"/>
    </location>
</feature>
<evidence type="ECO:0000256" key="1">
    <source>
        <dbReference type="ARBA" id="ARBA00004571"/>
    </source>
</evidence>
<evidence type="ECO:0000256" key="5">
    <source>
        <dbReference type="ARBA" id="ARBA00022692"/>
    </source>
</evidence>
<keyword evidence="8 12" id="KW-0798">TonB box</keyword>
<keyword evidence="6" id="KW-0408">Iron</keyword>
<dbReference type="GO" id="GO:0006826">
    <property type="term" value="P:iron ion transport"/>
    <property type="evidence" value="ECO:0007669"/>
    <property type="project" value="UniProtKB-KW"/>
</dbReference>
<keyword evidence="13" id="KW-0732">Signal</keyword>
<dbReference type="AlphaFoldDB" id="A0A511FS23"/>
<keyword evidence="9 11" id="KW-0472">Membrane</keyword>
<dbReference type="InterPro" id="IPR012910">
    <property type="entry name" value="Plug_dom"/>
</dbReference>
<comment type="subcellular location">
    <subcellularLocation>
        <location evidence="1 11">Cell outer membrane</location>
        <topology evidence="1 11">Multi-pass membrane protein</topology>
    </subcellularLocation>
</comment>
<evidence type="ECO:0000256" key="7">
    <source>
        <dbReference type="ARBA" id="ARBA00023065"/>
    </source>
</evidence>
<evidence type="ECO:0000256" key="12">
    <source>
        <dbReference type="RuleBase" id="RU003357"/>
    </source>
</evidence>
<keyword evidence="5 11" id="KW-0812">Transmembrane</keyword>
<feature type="signal peptide" evidence="13">
    <location>
        <begin position="1"/>
        <end position="17"/>
    </location>
</feature>
<dbReference type="PANTHER" id="PTHR32552">
    <property type="entry name" value="FERRICHROME IRON RECEPTOR-RELATED"/>
    <property type="match status" value="1"/>
</dbReference>
<dbReference type="PANTHER" id="PTHR32552:SF81">
    <property type="entry name" value="TONB-DEPENDENT OUTER MEMBRANE RECEPTOR"/>
    <property type="match status" value="1"/>
</dbReference>
<evidence type="ECO:0000256" key="13">
    <source>
        <dbReference type="SAM" id="SignalP"/>
    </source>
</evidence>
<gene>
    <name evidence="16" type="ORF">ATR01nite_28170</name>
</gene>
<accession>A0A511FS23</accession>
<dbReference type="InterPro" id="IPR000531">
    <property type="entry name" value="Beta-barrel_TonB"/>
</dbReference>
<evidence type="ECO:0008006" key="18">
    <source>
        <dbReference type="Google" id="ProtNLM"/>
    </source>
</evidence>
<comment type="similarity">
    <text evidence="11 12">Belongs to the TonB-dependent receptor family.</text>
</comment>
<evidence type="ECO:0000256" key="3">
    <source>
        <dbReference type="ARBA" id="ARBA00022452"/>
    </source>
</evidence>
<keyword evidence="2 11" id="KW-0813">Transport</keyword>
<evidence type="ECO:0000256" key="10">
    <source>
        <dbReference type="ARBA" id="ARBA00023237"/>
    </source>
</evidence>
<dbReference type="InterPro" id="IPR039426">
    <property type="entry name" value="TonB-dep_rcpt-like"/>
</dbReference>
<sequence>MLLMSSSIYLLSTVSYAAPAVKNPSNLKRKKIENKINSVKGKEEEIDVRSISRVQILQKTPKSVSSYSARQLMELGVQNTKDLIGITPGLSLATSSLSPTGESQQIVIRGVGNNAQLEPGTGTYVDGIYMPAISFDMGFLDPKNVEIIKGPENTGFSRNSEAGVVSITTQDPDEHFHAKLGGGYSSYNTAKTQAYISGQIMPHIYASVLAYYGRSDGYFDNTGVSKKLVNSYVNNPNILRDYGSHIHLNKYTGVQQSGGFRSVIRFKPTDRLDIKIIGDYHRDNGEQGGGGPLDQCHCYKINGDLAYQSDSADYGVGINAKYRTNYGTVTSITSWREAYSDVPIDFVGNKKYKDNLQVLYEEQQSKIQTVRFDSITVRRVHFGVGVSGYKDREYSNRFYSLSDLTDGTGLATPYNGMVNSQIVALRRTGVAGFGHVGYEVIPHLHLDAGLRYTWEHVDASGLEHFVVPKNSANPVAFTGERFGWPDGSTPATSAKGWQEASPSFSARYDFRNLGSVYFSFAQGFKSGSYQKAPVYPSDVTSIAPETVTNYEMGGKFNFGKKVRLDFAGYDIEMKNQQVQSTVIRGGIISHSITNAAASRITGFETALTVTPFKNFVVTGSASYNASKFLSYVIYPGGGLAPVVRTGSSLPSTPDWQASINGAYTIPLSDVQKLTFSSDFRWVDSSYTGSNSTSSDPILHIPSWNRLDFRITYEDPKWRASFYVNNALNKYIIYSKFNSFFVQPSGSFVHDIVGAPMMTGFELAKSF</sequence>
<keyword evidence="7" id="KW-0406">Ion transport</keyword>
<evidence type="ECO:0000259" key="14">
    <source>
        <dbReference type="Pfam" id="PF00593"/>
    </source>
</evidence>
<dbReference type="GO" id="GO:0009279">
    <property type="term" value="C:cell outer membrane"/>
    <property type="evidence" value="ECO:0007669"/>
    <property type="project" value="UniProtKB-SubCell"/>
</dbReference>
<feature type="domain" description="TonB-dependent receptor-like beta-barrel" evidence="14">
    <location>
        <begin position="244"/>
        <end position="725"/>
    </location>
</feature>
<dbReference type="Pfam" id="PF07715">
    <property type="entry name" value="Plug"/>
    <property type="match status" value="1"/>
</dbReference>
<evidence type="ECO:0000313" key="17">
    <source>
        <dbReference type="Proteomes" id="UP000321800"/>
    </source>
</evidence>
<dbReference type="Gene3D" id="2.40.170.20">
    <property type="entry name" value="TonB-dependent receptor, beta-barrel domain"/>
    <property type="match status" value="1"/>
</dbReference>
<evidence type="ECO:0000256" key="4">
    <source>
        <dbReference type="ARBA" id="ARBA00022496"/>
    </source>
</evidence>
<proteinExistence type="inferred from homology"/>
<evidence type="ECO:0000256" key="11">
    <source>
        <dbReference type="PROSITE-ProRule" id="PRU01360"/>
    </source>
</evidence>
<evidence type="ECO:0000259" key="15">
    <source>
        <dbReference type="Pfam" id="PF07715"/>
    </source>
</evidence>
<comment type="caution">
    <text evidence="16">The sequence shown here is derived from an EMBL/GenBank/DDBJ whole genome shotgun (WGS) entry which is preliminary data.</text>
</comment>
<dbReference type="SUPFAM" id="SSF56935">
    <property type="entry name" value="Porins"/>
    <property type="match status" value="1"/>
</dbReference>
<name>A0A511FS23_9PROT</name>
<dbReference type="Proteomes" id="UP000321800">
    <property type="component" value="Unassembled WGS sequence"/>
</dbReference>
<evidence type="ECO:0000256" key="6">
    <source>
        <dbReference type="ARBA" id="ARBA00023004"/>
    </source>
</evidence>
<feature type="domain" description="TonB-dependent receptor plug" evidence="15">
    <location>
        <begin position="58"/>
        <end position="164"/>
    </location>
</feature>
<evidence type="ECO:0000313" key="16">
    <source>
        <dbReference type="EMBL" id="GEL51742.1"/>
    </source>
</evidence>